<dbReference type="InterPro" id="IPR027266">
    <property type="entry name" value="TrmE/GcvT-like"/>
</dbReference>
<dbReference type="InterPro" id="IPR028896">
    <property type="entry name" value="GcvT/YgfZ/DmdA"/>
</dbReference>
<dbReference type="PANTHER" id="PTHR43757">
    <property type="entry name" value="AMINOMETHYLTRANSFERASE"/>
    <property type="match status" value="1"/>
</dbReference>
<evidence type="ECO:0000259" key="1">
    <source>
        <dbReference type="Pfam" id="PF01571"/>
    </source>
</evidence>
<gene>
    <name evidence="2" type="ORF">SPIRO4BDMA_40951</name>
</gene>
<reference evidence="2" key="1">
    <citation type="submission" date="2017-02" db="EMBL/GenBank/DDBJ databases">
        <authorList>
            <person name="Regsiter A."/>
            <person name="William W."/>
        </authorList>
    </citation>
    <scope>NUCLEOTIDE SEQUENCE</scope>
    <source>
        <strain evidence="2">BdmA 4</strain>
    </source>
</reference>
<dbReference type="Gene3D" id="3.30.1360.120">
    <property type="entry name" value="Probable tRNA modification gtpase trme, domain 1"/>
    <property type="match status" value="1"/>
</dbReference>
<sequence>MNENYESLHKIDMNKVDIKHDPQLRFTPFVPYLPAAQPYVGGRLLMNSWGIATPVWYSGWRDETLSWHQTCSLSAVLNPTSATIIKGPDAKKFLKENFVNNVDNFPIGIIKHGLLCLDNGLLATHGVLMHTAEDTYEAHWHAPYINYLFSKKNYNAELIDISLKQYIFQLQGPRCLEILEKVTGDDLHDIAYRHFRMSQIDGHAVRILRFGMAGTLGYEVHGEAEYAREHYKKILETGQSYGIRPIAWFSYNMNHIEGGFPQLYEHFVSAMSLNEDFVEYLKKTPYTGGNTYNTSTEGIEFLGSVGPDPHNYMYNPFELGLGRCINWNHEFPGKAALQKIKDTQDIDTVMLKWNVEDLCKIYASQFVPGEDYYKQMDLPADSASVALFGHFLFSTDQVFDENGNKLGRSYGRIYSHYYRAMLSFGALSAKGRELGKEVYILWGEPGTKQMKVRATVERFPYNDHLVNDGFDVETIPHPVFDR</sequence>
<dbReference type="InterPro" id="IPR006222">
    <property type="entry name" value="GCVT_N"/>
</dbReference>
<feature type="domain" description="GCVT N-terminal" evidence="1">
    <location>
        <begin position="48"/>
        <end position="262"/>
    </location>
</feature>
<dbReference type="EMBL" id="FWDO01000004">
    <property type="protein sequence ID" value="SLM18379.1"/>
    <property type="molecule type" value="Genomic_DNA"/>
</dbReference>
<name>A0A3P3XQM0_9SPIR</name>
<proteinExistence type="predicted"/>
<dbReference type="Pfam" id="PF01571">
    <property type="entry name" value="GCV_T"/>
    <property type="match status" value="1"/>
</dbReference>
<dbReference type="AlphaFoldDB" id="A0A3P3XQM0"/>
<dbReference type="SUPFAM" id="SSF103025">
    <property type="entry name" value="Folate-binding domain"/>
    <property type="match status" value="1"/>
</dbReference>
<accession>A0A3P3XQM0</accession>
<evidence type="ECO:0000313" key="2">
    <source>
        <dbReference type="EMBL" id="SLM18379.1"/>
    </source>
</evidence>
<organism evidence="2">
    <name type="scientific">uncultured spirochete</name>
    <dbReference type="NCBI Taxonomy" id="156406"/>
    <lineage>
        <taxon>Bacteria</taxon>
        <taxon>Pseudomonadati</taxon>
        <taxon>Spirochaetota</taxon>
        <taxon>Spirochaetia</taxon>
        <taxon>Spirochaetales</taxon>
        <taxon>environmental samples</taxon>
    </lineage>
</organism>
<dbReference type="PANTHER" id="PTHR43757:SF2">
    <property type="entry name" value="AMINOMETHYLTRANSFERASE, MITOCHONDRIAL"/>
    <property type="match status" value="1"/>
</dbReference>
<protein>
    <recommendedName>
        <fullName evidence="1">GCVT N-terminal domain-containing protein</fullName>
    </recommendedName>
</protein>